<evidence type="ECO:0000313" key="1">
    <source>
        <dbReference type="EMBL" id="MCY1713388.1"/>
    </source>
</evidence>
<dbReference type="CDD" id="cd11586">
    <property type="entry name" value="VbhA_like"/>
    <property type="match status" value="1"/>
</dbReference>
<dbReference type="Proteomes" id="UP001082703">
    <property type="component" value="Unassembled WGS sequence"/>
</dbReference>
<sequence length="57" mass="6551">MKDMEKIISEINGTMAMEGMPLTDDDKKMLRKCITGEVSTDEMVKRLVKQYTVVPDR</sequence>
<proteinExistence type="predicted"/>
<protein>
    <submittedName>
        <fullName evidence="1">Antitoxin VbhA family protein</fullName>
    </submittedName>
</protein>
<gene>
    <name evidence="1" type="ORF">OUY18_03845</name>
</gene>
<dbReference type="InterPro" id="IPR033788">
    <property type="entry name" value="VbhA-like"/>
</dbReference>
<dbReference type="RefSeq" id="WP_268057395.1">
    <property type="nucleotide sequence ID" value="NZ_JAPOHA010000003.1"/>
</dbReference>
<accession>A0ABT4BR76</accession>
<organism evidence="1 2">
    <name type="scientific">Caproiciproducens galactitolivorans</name>
    <dbReference type="NCBI Taxonomy" id="642589"/>
    <lineage>
        <taxon>Bacteria</taxon>
        <taxon>Bacillati</taxon>
        <taxon>Bacillota</taxon>
        <taxon>Clostridia</taxon>
        <taxon>Eubacteriales</taxon>
        <taxon>Acutalibacteraceae</taxon>
        <taxon>Caproiciproducens</taxon>
    </lineage>
</organism>
<reference evidence="1 2" key="1">
    <citation type="submission" date="2022-11" db="EMBL/GenBank/DDBJ databases">
        <authorList>
            <person name="Caiyu Z."/>
        </authorList>
    </citation>
    <scope>NUCLEOTIDE SEQUENCE [LARGE SCALE GENOMIC DNA]</scope>
    <source>
        <strain evidence="1 2">YR-4</strain>
    </source>
</reference>
<name>A0ABT4BR76_9FIRM</name>
<evidence type="ECO:0000313" key="2">
    <source>
        <dbReference type="Proteomes" id="UP001082703"/>
    </source>
</evidence>
<keyword evidence="2" id="KW-1185">Reference proteome</keyword>
<dbReference type="EMBL" id="JAPOHA010000003">
    <property type="protein sequence ID" value="MCY1713388.1"/>
    <property type="molecule type" value="Genomic_DNA"/>
</dbReference>
<comment type="caution">
    <text evidence="1">The sequence shown here is derived from an EMBL/GenBank/DDBJ whole genome shotgun (WGS) entry which is preliminary data.</text>
</comment>